<dbReference type="PANTHER" id="PTHR22306:SF2">
    <property type="entry name" value="CHROMOSOME 7 OPEN READING FRAME 50"/>
    <property type="match status" value="1"/>
</dbReference>
<feature type="compositionally biased region" description="Basic and acidic residues" evidence="1">
    <location>
        <begin position="26"/>
        <end position="40"/>
    </location>
</feature>
<feature type="compositionally biased region" description="Basic residues" evidence="1">
    <location>
        <begin position="115"/>
        <end position="124"/>
    </location>
</feature>
<proteinExistence type="predicted"/>
<dbReference type="PANTHER" id="PTHR22306">
    <property type="entry name" value="CHROMOSOME 7 OPEN READING FRAME 50"/>
    <property type="match status" value="1"/>
</dbReference>
<evidence type="ECO:0000256" key="1">
    <source>
        <dbReference type="SAM" id="MobiDB-lite"/>
    </source>
</evidence>
<evidence type="ECO:0000313" key="3">
    <source>
        <dbReference type="EMBL" id="KAK7695615.1"/>
    </source>
</evidence>
<evidence type="ECO:0000313" key="4">
    <source>
        <dbReference type="Proteomes" id="UP001385951"/>
    </source>
</evidence>
<dbReference type="InterPro" id="IPR019327">
    <property type="entry name" value="WKF"/>
</dbReference>
<feature type="region of interest" description="Disordered" evidence="1">
    <location>
        <begin position="1"/>
        <end position="195"/>
    </location>
</feature>
<evidence type="ECO:0000259" key="2">
    <source>
        <dbReference type="Pfam" id="PF10180"/>
    </source>
</evidence>
<accession>A0AAW0GWP5</accession>
<feature type="compositionally biased region" description="Basic and acidic residues" evidence="1">
    <location>
        <begin position="156"/>
        <end position="175"/>
    </location>
</feature>
<feature type="compositionally biased region" description="Acidic residues" evidence="1">
    <location>
        <begin position="184"/>
        <end position="195"/>
    </location>
</feature>
<protein>
    <recommendedName>
        <fullName evidence="2">WKF domain-containing protein</fullName>
    </recommendedName>
</protein>
<dbReference type="Proteomes" id="UP001385951">
    <property type="component" value="Unassembled WGS sequence"/>
</dbReference>
<keyword evidence="4" id="KW-1185">Reference proteome</keyword>
<sequence>MGSSTAIADAPHTTPKSSKKSKRKSKDVDSKPLGSAHDDTIAIDENAQLEPGADSEKAKRKSKRKKESKADDGGEHKKKKRKVRVDEDTAALETNGDEPDAVMEDERVLEEKKSKKEKKEKKKVRISDVVEEAPNNKDVLTSEDTSPPKKKRKDKKTSSDKRESRKKDREENESKSRRKAKDIDEADPEGDEELNDQARKALGYAYLYVTKREQWKFAKARQNWLVRNIFSQEMIPEKYLEHANQYLQSVQGGVRENLLKLCREATVEVTSDPQPETAEGQTAEVPKPEDSVRRIRAQTLLTLLSEETS</sequence>
<name>A0AAW0GWP5_9APHY</name>
<feature type="compositionally biased region" description="Basic and acidic residues" evidence="1">
    <location>
        <begin position="104"/>
        <end position="114"/>
    </location>
</feature>
<dbReference type="Pfam" id="PF10180">
    <property type="entry name" value="WKF"/>
    <property type="match status" value="1"/>
</dbReference>
<comment type="caution">
    <text evidence="3">The sequence shown here is derived from an EMBL/GenBank/DDBJ whole genome shotgun (WGS) entry which is preliminary data.</text>
</comment>
<feature type="domain" description="WKF" evidence="2">
    <location>
        <begin position="204"/>
        <end position="264"/>
    </location>
</feature>
<gene>
    <name evidence="3" type="ORF">QCA50_000251</name>
</gene>
<dbReference type="EMBL" id="JASBNA010000001">
    <property type="protein sequence ID" value="KAK7695615.1"/>
    <property type="molecule type" value="Genomic_DNA"/>
</dbReference>
<reference evidence="3 4" key="1">
    <citation type="submission" date="2022-09" db="EMBL/GenBank/DDBJ databases">
        <authorList>
            <person name="Palmer J.M."/>
        </authorList>
    </citation>
    <scope>NUCLEOTIDE SEQUENCE [LARGE SCALE GENOMIC DNA]</scope>
    <source>
        <strain evidence="3 4">DSM 7382</strain>
    </source>
</reference>
<feature type="compositionally biased region" description="Basic residues" evidence="1">
    <location>
        <begin position="58"/>
        <end position="67"/>
    </location>
</feature>
<dbReference type="AlphaFoldDB" id="A0AAW0GWP5"/>
<feature type="region of interest" description="Disordered" evidence="1">
    <location>
        <begin position="270"/>
        <end position="289"/>
    </location>
</feature>
<organism evidence="3 4">
    <name type="scientific">Cerrena zonata</name>
    <dbReference type="NCBI Taxonomy" id="2478898"/>
    <lineage>
        <taxon>Eukaryota</taxon>
        <taxon>Fungi</taxon>
        <taxon>Dikarya</taxon>
        <taxon>Basidiomycota</taxon>
        <taxon>Agaricomycotina</taxon>
        <taxon>Agaricomycetes</taxon>
        <taxon>Polyporales</taxon>
        <taxon>Cerrenaceae</taxon>
        <taxon>Cerrena</taxon>
    </lineage>
</organism>